<organism evidence="5 6">
    <name type="scientific">Candidatus Methylomirabilis limnetica</name>
    <dbReference type="NCBI Taxonomy" id="2033718"/>
    <lineage>
        <taxon>Bacteria</taxon>
        <taxon>Candidatus Methylomirabilota</taxon>
        <taxon>Candidatus Methylomirabilia</taxon>
        <taxon>Candidatus Methylomirabilales</taxon>
        <taxon>Candidatus Methylomirabilaceae</taxon>
        <taxon>Candidatus Methylomirabilis</taxon>
    </lineage>
</organism>
<dbReference type="PANTHER" id="PTHR47363:SF1">
    <property type="entry name" value="GLUCOKINASE"/>
    <property type="match status" value="1"/>
</dbReference>
<dbReference type="NCBIfam" id="TIGR00749">
    <property type="entry name" value="glk"/>
    <property type="match status" value="1"/>
</dbReference>
<dbReference type="SUPFAM" id="SSF53067">
    <property type="entry name" value="Actin-like ATPase domain"/>
    <property type="match status" value="1"/>
</dbReference>
<keyword evidence="3" id="KW-0547">Nucleotide-binding</keyword>
<keyword evidence="3" id="KW-0067">ATP-binding</keyword>
<dbReference type="Pfam" id="PF02685">
    <property type="entry name" value="Glucokinase"/>
    <property type="match status" value="1"/>
</dbReference>
<comment type="subcellular location">
    <subcellularLocation>
        <location evidence="3">Cytoplasm</location>
    </subcellularLocation>
</comment>
<keyword evidence="3" id="KW-0963">Cytoplasm</keyword>
<dbReference type="GO" id="GO:0005536">
    <property type="term" value="F:D-glucose binding"/>
    <property type="evidence" value="ECO:0007669"/>
    <property type="project" value="InterPro"/>
</dbReference>
<dbReference type="EC" id="2.7.1.2" evidence="3"/>
<dbReference type="HAMAP" id="MF_00524">
    <property type="entry name" value="Glucokinase"/>
    <property type="match status" value="1"/>
</dbReference>
<evidence type="ECO:0000313" key="5">
    <source>
        <dbReference type="EMBL" id="PTL36367.1"/>
    </source>
</evidence>
<evidence type="ECO:0000256" key="1">
    <source>
        <dbReference type="ARBA" id="ARBA00022679"/>
    </source>
</evidence>
<evidence type="ECO:0000256" key="2">
    <source>
        <dbReference type="ARBA" id="ARBA00022777"/>
    </source>
</evidence>
<gene>
    <name evidence="3 5" type="primary">glk</name>
    <name evidence="5" type="ORF">CLG94_04865</name>
</gene>
<evidence type="ECO:0000313" key="6">
    <source>
        <dbReference type="Proteomes" id="UP000241436"/>
    </source>
</evidence>
<dbReference type="OrthoDB" id="9810372at2"/>
<dbReference type="Proteomes" id="UP000241436">
    <property type="component" value="Unassembled WGS sequence"/>
</dbReference>
<dbReference type="EMBL" id="NVQC01000016">
    <property type="protein sequence ID" value="PTL36367.1"/>
    <property type="molecule type" value="Genomic_DNA"/>
</dbReference>
<feature type="binding site" evidence="3">
    <location>
        <begin position="5"/>
        <end position="10"/>
    </location>
    <ligand>
        <name>ATP</name>
        <dbReference type="ChEBI" id="CHEBI:30616"/>
    </ligand>
</feature>
<evidence type="ECO:0000256" key="4">
    <source>
        <dbReference type="RuleBase" id="RU004046"/>
    </source>
</evidence>
<dbReference type="GO" id="GO:0005524">
    <property type="term" value="F:ATP binding"/>
    <property type="evidence" value="ECO:0007669"/>
    <property type="project" value="UniProtKB-UniRule"/>
</dbReference>
<dbReference type="RefSeq" id="WP_107561739.1">
    <property type="nucleotide sequence ID" value="NZ_NVQC01000016.1"/>
</dbReference>
<accession>A0A2T4TZ32</accession>
<comment type="similarity">
    <text evidence="3 4">Belongs to the bacterial glucokinase family.</text>
</comment>
<dbReference type="GO" id="GO:0004340">
    <property type="term" value="F:glucokinase activity"/>
    <property type="evidence" value="ECO:0007669"/>
    <property type="project" value="UniProtKB-UniRule"/>
</dbReference>
<protein>
    <recommendedName>
        <fullName evidence="3">Glucokinase</fullName>
        <ecNumber evidence="3">2.7.1.2</ecNumber>
    </recommendedName>
    <alternativeName>
        <fullName evidence="3">Glucose kinase</fullName>
    </alternativeName>
</protein>
<comment type="caution">
    <text evidence="5">The sequence shown here is derived from an EMBL/GenBank/DDBJ whole genome shotgun (WGS) entry which is preliminary data.</text>
</comment>
<reference evidence="5 6" key="1">
    <citation type="submission" date="2017-09" db="EMBL/GenBank/DDBJ databases">
        <title>Bloom of a denitrifying methanotroph, Candidatus Methylomirabilis limnetica, in a deep stratified lake.</title>
        <authorList>
            <person name="Graf J.S."/>
            <person name="Marchant H.K."/>
            <person name="Tienken D."/>
            <person name="Hach P.F."/>
            <person name="Brand A."/>
            <person name="Schubert C.J."/>
            <person name="Kuypers M.M."/>
            <person name="Milucka J."/>
        </authorList>
    </citation>
    <scope>NUCLEOTIDE SEQUENCE [LARGE SCALE GENOMIC DNA]</scope>
    <source>
        <strain evidence="5 6">Zug</strain>
    </source>
</reference>
<sequence length="329" mass="35568">MILAGDIGGTKTIIGLFEETPTCLQAIREETFPSQSYGSLEAVLDQFMGPGSRPPLHAACFGVAGPVIEGQSKATNLPWELDERRLAEVLRVPRVKLLNDLEAAAYGMLHLEPTDLCVLQPGLQRKGNIAVIAAGTGLGEAILYWDGARYHPMATEGGHADFAPRSDMEIDLLRYLQRERGRVSYERVLSGPGLFNIYRFLRDSGIAPEPEWLRTRIAENDPGAMISEIGLTGDDLLCTKALDLFCSIYGAEAGNLVLKALAIGGVYVGGGIAPKLLSKLQDGTFTNAFSDKGRFAELLQSIEVKVSLNLRTPLIGAAHYGLTLLGRRS</sequence>
<dbReference type="CDD" id="cd24008">
    <property type="entry name" value="ASKHA_NBD_GLK"/>
    <property type="match status" value="1"/>
</dbReference>
<dbReference type="Gene3D" id="3.40.367.20">
    <property type="match status" value="1"/>
</dbReference>
<dbReference type="Gene3D" id="3.30.420.40">
    <property type="match status" value="1"/>
</dbReference>
<evidence type="ECO:0000256" key="3">
    <source>
        <dbReference type="HAMAP-Rule" id="MF_00524"/>
    </source>
</evidence>
<keyword evidence="1 3" id="KW-0808">Transferase</keyword>
<reference evidence="6" key="2">
    <citation type="journal article" date="2018" name="Environ. Microbiol.">
        <title>Bloom of a denitrifying methanotroph, 'Candidatus Methylomirabilis limnetica', in a deep stratified lake.</title>
        <authorList>
            <person name="Graf J.S."/>
            <person name="Mayr M.J."/>
            <person name="Marchant H.K."/>
            <person name="Tienken D."/>
            <person name="Hach P.F."/>
            <person name="Brand A."/>
            <person name="Schubert C.J."/>
            <person name="Kuypers M.M."/>
            <person name="Milucka J."/>
        </authorList>
    </citation>
    <scope>NUCLEOTIDE SEQUENCE [LARGE SCALE GENOMIC DNA]</scope>
    <source>
        <strain evidence="6">Zug</strain>
    </source>
</reference>
<dbReference type="PANTHER" id="PTHR47363">
    <property type="entry name" value="GLUCOKINASE"/>
    <property type="match status" value="1"/>
</dbReference>
<dbReference type="GO" id="GO:0006096">
    <property type="term" value="P:glycolytic process"/>
    <property type="evidence" value="ECO:0007669"/>
    <property type="project" value="UniProtKB-UniRule"/>
</dbReference>
<dbReference type="GO" id="GO:0005737">
    <property type="term" value="C:cytoplasm"/>
    <property type="evidence" value="ECO:0007669"/>
    <property type="project" value="UniProtKB-SubCell"/>
</dbReference>
<keyword evidence="2 3" id="KW-0418">Kinase</keyword>
<keyword evidence="3" id="KW-0324">Glycolysis</keyword>
<dbReference type="AlphaFoldDB" id="A0A2T4TZ32"/>
<proteinExistence type="inferred from homology"/>
<keyword evidence="6" id="KW-1185">Reference proteome</keyword>
<dbReference type="InterPro" id="IPR043129">
    <property type="entry name" value="ATPase_NBD"/>
</dbReference>
<dbReference type="InterPro" id="IPR003836">
    <property type="entry name" value="Glucokinase"/>
</dbReference>
<comment type="catalytic activity">
    <reaction evidence="3">
        <text>D-glucose + ATP = D-glucose 6-phosphate + ADP + H(+)</text>
        <dbReference type="Rhea" id="RHEA:17825"/>
        <dbReference type="ChEBI" id="CHEBI:4167"/>
        <dbReference type="ChEBI" id="CHEBI:15378"/>
        <dbReference type="ChEBI" id="CHEBI:30616"/>
        <dbReference type="ChEBI" id="CHEBI:61548"/>
        <dbReference type="ChEBI" id="CHEBI:456216"/>
        <dbReference type="EC" id="2.7.1.2"/>
    </reaction>
</comment>
<name>A0A2T4TZ32_9BACT</name>